<dbReference type="EMBL" id="JARVLH010000003">
    <property type="protein sequence ID" value="MEX5285135.1"/>
    <property type="molecule type" value="Genomic_DNA"/>
</dbReference>
<evidence type="ECO:0000256" key="6">
    <source>
        <dbReference type="ARBA" id="ARBA00022989"/>
    </source>
</evidence>
<comment type="caution">
    <text evidence="10">The sequence shown here is derived from an EMBL/GenBank/DDBJ whole genome shotgun (WGS) entry which is preliminary data.</text>
</comment>
<feature type="transmembrane region" description="Helical" evidence="8">
    <location>
        <begin position="104"/>
        <end position="123"/>
    </location>
</feature>
<dbReference type="SUPFAM" id="SSF103473">
    <property type="entry name" value="MFS general substrate transporter"/>
    <property type="match status" value="1"/>
</dbReference>
<keyword evidence="6 8" id="KW-1133">Transmembrane helix</keyword>
<evidence type="ECO:0000256" key="4">
    <source>
        <dbReference type="ARBA" id="ARBA00022475"/>
    </source>
</evidence>
<dbReference type="Gene3D" id="1.20.1720.10">
    <property type="entry name" value="Multidrug resistance protein D"/>
    <property type="match status" value="1"/>
</dbReference>
<sequence length="393" mass="41725">MQMSKTSRVALIAFLGIMSAMAPLATDMYLPALPELAADFSATASLAQMTLTMTMLGMAIGQIFLGPLSDMHGRRLPLFCGMAVFAAVSLGCCFSDSIEPFLALRFLQGFAGASGIVIARAIARDVAEGVELTRFLAILMLVNGLAPILAPVVGGQLLRLSSWHIIFAVLSAIGVTMALWTLGTRETLPKEQRAAGMAQSFRTFPKLLHDRYFFGHCLLQCFVFAAFFSYISGSSFVFQNIYGVSAQTYSLIFGGIGAGLFLSGLLPARLAGRVKDTVMLKYSLILPFLGSSLLLAAFSLGRPPLPLVIFLLFFTIVPLSVTGTASFSLALSRQGKNAGAASALIGFFSMVLGGVMMPLVGIAGDHTALPMAIIMTTGYALGLFVFYSRIAKG</sequence>
<accession>A0ABV3X4L3</accession>
<dbReference type="CDD" id="cd17320">
    <property type="entry name" value="MFS_MdfA_MDR_like"/>
    <property type="match status" value="1"/>
</dbReference>
<evidence type="ECO:0000256" key="8">
    <source>
        <dbReference type="RuleBase" id="RU365088"/>
    </source>
</evidence>
<evidence type="ECO:0000256" key="7">
    <source>
        <dbReference type="ARBA" id="ARBA00023136"/>
    </source>
</evidence>
<evidence type="ECO:0000256" key="3">
    <source>
        <dbReference type="ARBA" id="ARBA00022448"/>
    </source>
</evidence>
<evidence type="ECO:0000256" key="2">
    <source>
        <dbReference type="ARBA" id="ARBA00006236"/>
    </source>
</evidence>
<feature type="domain" description="Major facilitator superfamily (MFS) profile" evidence="9">
    <location>
        <begin position="11"/>
        <end position="393"/>
    </location>
</feature>
<evidence type="ECO:0000256" key="1">
    <source>
        <dbReference type="ARBA" id="ARBA00004651"/>
    </source>
</evidence>
<dbReference type="Proteomes" id="UP001559623">
    <property type="component" value="Unassembled WGS sequence"/>
</dbReference>
<dbReference type="InterPro" id="IPR020846">
    <property type="entry name" value="MFS_dom"/>
</dbReference>
<dbReference type="InterPro" id="IPR011701">
    <property type="entry name" value="MFS"/>
</dbReference>
<keyword evidence="5 8" id="KW-0812">Transmembrane</keyword>
<comment type="similarity">
    <text evidence="2 8">Belongs to the major facilitator superfamily. Bcr/CmlA family.</text>
</comment>
<feature type="transmembrane region" description="Helical" evidence="8">
    <location>
        <begin position="163"/>
        <end position="183"/>
    </location>
</feature>
<comment type="subcellular location">
    <subcellularLocation>
        <location evidence="1 8">Cell membrane</location>
        <topology evidence="1 8">Multi-pass membrane protein</topology>
    </subcellularLocation>
</comment>
<gene>
    <name evidence="10" type="ORF">QCO44_05715</name>
</gene>
<dbReference type="Pfam" id="PF07690">
    <property type="entry name" value="MFS_1"/>
    <property type="match status" value="1"/>
</dbReference>
<protein>
    <recommendedName>
        <fullName evidence="8">Bcr/CflA family efflux transporter</fullName>
    </recommendedName>
</protein>
<feature type="transmembrane region" description="Helical" evidence="8">
    <location>
        <begin position="282"/>
        <end position="301"/>
    </location>
</feature>
<feature type="transmembrane region" description="Helical" evidence="8">
    <location>
        <begin position="47"/>
        <end position="66"/>
    </location>
</feature>
<dbReference type="NCBIfam" id="TIGR00710">
    <property type="entry name" value="efflux_Bcr_CflA"/>
    <property type="match status" value="1"/>
</dbReference>
<keyword evidence="7 8" id="KW-0472">Membrane</keyword>
<feature type="transmembrane region" description="Helical" evidence="8">
    <location>
        <begin position="135"/>
        <end position="157"/>
    </location>
</feature>
<feature type="transmembrane region" description="Helical" evidence="8">
    <location>
        <begin position="368"/>
        <end position="387"/>
    </location>
</feature>
<dbReference type="PROSITE" id="PS50850">
    <property type="entry name" value="MFS"/>
    <property type="match status" value="1"/>
</dbReference>
<dbReference type="InterPro" id="IPR004812">
    <property type="entry name" value="Efflux_drug-R_Bcr/CmlA"/>
</dbReference>
<organism evidence="10 11">
    <name type="scientific">Selenomonas sputigena</name>
    <dbReference type="NCBI Taxonomy" id="69823"/>
    <lineage>
        <taxon>Bacteria</taxon>
        <taxon>Bacillati</taxon>
        <taxon>Bacillota</taxon>
        <taxon>Negativicutes</taxon>
        <taxon>Selenomonadales</taxon>
        <taxon>Selenomonadaceae</taxon>
        <taxon>Selenomonas</taxon>
    </lineage>
</organism>
<evidence type="ECO:0000313" key="11">
    <source>
        <dbReference type="Proteomes" id="UP001559623"/>
    </source>
</evidence>
<dbReference type="PANTHER" id="PTHR23502">
    <property type="entry name" value="MAJOR FACILITATOR SUPERFAMILY"/>
    <property type="match status" value="1"/>
</dbReference>
<keyword evidence="11" id="KW-1185">Reference proteome</keyword>
<evidence type="ECO:0000256" key="5">
    <source>
        <dbReference type="ARBA" id="ARBA00022692"/>
    </source>
</evidence>
<evidence type="ECO:0000313" key="10">
    <source>
        <dbReference type="EMBL" id="MEX5285135.1"/>
    </source>
</evidence>
<proteinExistence type="inferred from homology"/>
<comment type="caution">
    <text evidence="8">Lacks conserved residue(s) required for the propagation of feature annotation.</text>
</comment>
<evidence type="ECO:0000259" key="9">
    <source>
        <dbReference type="PROSITE" id="PS50850"/>
    </source>
</evidence>
<dbReference type="PANTHER" id="PTHR23502:SF132">
    <property type="entry name" value="POLYAMINE TRANSPORTER 2-RELATED"/>
    <property type="match status" value="1"/>
</dbReference>
<keyword evidence="3 8" id="KW-0813">Transport</keyword>
<feature type="transmembrane region" description="Helical" evidence="8">
    <location>
        <begin position="343"/>
        <end position="362"/>
    </location>
</feature>
<dbReference type="InterPro" id="IPR036259">
    <property type="entry name" value="MFS_trans_sf"/>
</dbReference>
<dbReference type="RefSeq" id="WP_368846863.1">
    <property type="nucleotide sequence ID" value="NZ_CP194411.1"/>
</dbReference>
<feature type="transmembrane region" description="Helical" evidence="8">
    <location>
        <begin position="212"/>
        <end position="231"/>
    </location>
</feature>
<reference evidence="10 11" key="1">
    <citation type="submission" date="2023-04" db="EMBL/GenBank/DDBJ databases">
        <title>Genome Sequence of Selenomonas sputigena ATCC 33150.</title>
        <authorList>
            <person name="Miller D.P."/>
            <person name="Anvari S."/>
            <person name="Polson S.W."/>
            <person name="Macdonald M."/>
            <person name="Mcdowell J.V."/>
        </authorList>
    </citation>
    <scope>NUCLEOTIDE SEQUENCE [LARGE SCALE GENOMIC DNA]</scope>
    <source>
        <strain evidence="10 11">ATCC 33150</strain>
    </source>
</reference>
<feature type="transmembrane region" description="Helical" evidence="8">
    <location>
        <begin position="307"/>
        <end position="331"/>
    </location>
</feature>
<feature type="transmembrane region" description="Helical" evidence="8">
    <location>
        <begin position="78"/>
        <end position="98"/>
    </location>
</feature>
<name>A0ABV3X4L3_9FIRM</name>
<keyword evidence="4 8" id="KW-1003">Cell membrane</keyword>
<feature type="transmembrane region" description="Helical" evidence="8">
    <location>
        <begin position="251"/>
        <end position="270"/>
    </location>
</feature>